<dbReference type="SUPFAM" id="SSF53254">
    <property type="entry name" value="Phosphoglycerate mutase-like"/>
    <property type="match status" value="1"/>
</dbReference>
<reference evidence="17" key="1">
    <citation type="submission" date="2021-06" db="EMBL/GenBank/DDBJ databases">
        <authorList>
            <person name="Kallberg Y."/>
            <person name="Tangrot J."/>
            <person name="Rosling A."/>
        </authorList>
    </citation>
    <scope>NUCLEOTIDE SEQUENCE</scope>
    <source>
        <strain evidence="17">87-6 pot B 2015</strain>
    </source>
</reference>
<evidence type="ECO:0000313" key="17">
    <source>
        <dbReference type="EMBL" id="CAG8602170.1"/>
    </source>
</evidence>
<accession>A0A9N9CHU8</accession>
<dbReference type="Pfam" id="PF00328">
    <property type="entry name" value="His_Phos_2"/>
    <property type="match status" value="1"/>
</dbReference>
<evidence type="ECO:0000256" key="14">
    <source>
        <dbReference type="ARBA" id="ARBA00043691"/>
    </source>
</evidence>
<feature type="disulfide bond" evidence="16">
    <location>
        <begin position="258"/>
        <end position="272"/>
    </location>
</feature>
<evidence type="ECO:0000256" key="4">
    <source>
        <dbReference type="ARBA" id="ARBA00013040"/>
    </source>
</evidence>
<dbReference type="EC" id="3.1.3.80" evidence="3"/>
<feature type="disulfide bond" evidence="16">
    <location>
        <begin position="409"/>
        <end position="414"/>
    </location>
</feature>
<evidence type="ECO:0000256" key="7">
    <source>
        <dbReference type="ARBA" id="ARBA00022729"/>
    </source>
</evidence>
<evidence type="ECO:0000256" key="3">
    <source>
        <dbReference type="ARBA" id="ARBA00012976"/>
    </source>
</evidence>
<dbReference type="InterPro" id="IPR029033">
    <property type="entry name" value="His_PPase_superfam"/>
</dbReference>
<dbReference type="PANTHER" id="PTHR20963:SF8">
    <property type="entry name" value="MULTIPLE INOSITOL POLYPHOSPHATE PHOSPHATASE 1"/>
    <property type="match status" value="1"/>
</dbReference>
<evidence type="ECO:0000256" key="6">
    <source>
        <dbReference type="ARBA" id="ARBA00022475"/>
    </source>
</evidence>
<keyword evidence="18" id="KW-1185">Reference proteome</keyword>
<name>A0A9N9CHU8_FUNMO</name>
<proteinExistence type="inferred from homology"/>
<comment type="catalytic activity">
    <reaction evidence="12">
        <text>1D-myo-inositol 1,2,5,6-tetrakisphosphate + H2O = 1D-myo-inositol 1,2,6-trisphosphate + phosphate</text>
        <dbReference type="Rhea" id="RHEA:77119"/>
        <dbReference type="ChEBI" id="CHEBI:15377"/>
        <dbReference type="ChEBI" id="CHEBI:43474"/>
        <dbReference type="ChEBI" id="CHEBI:195535"/>
        <dbReference type="ChEBI" id="CHEBI:195537"/>
        <dbReference type="EC" id="3.1.3.62"/>
    </reaction>
    <physiologicalReaction direction="left-to-right" evidence="12">
        <dbReference type="Rhea" id="RHEA:77120"/>
    </physiologicalReaction>
</comment>
<keyword evidence="9" id="KW-0472">Membrane</keyword>
<keyword evidence="8" id="KW-0378">Hydrolase</keyword>
<evidence type="ECO:0000313" key="18">
    <source>
        <dbReference type="Proteomes" id="UP000789375"/>
    </source>
</evidence>
<evidence type="ECO:0000256" key="11">
    <source>
        <dbReference type="ARBA" id="ARBA00031642"/>
    </source>
</evidence>
<evidence type="ECO:0000256" key="1">
    <source>
        <dbReference type="ARBA" id="ARBA00004236"/>
    </source>
</evidence>
<dbReference type="PANTHER" id="PTHR20963">
    <property type="entry name" value="MULTIPLE INOSITOL POLYPHOSPHATE PHOSPHATASE-RELATED"/>
    <property type="match status" value="1"/>
</dbReference>
<evidence type="ECO:0000256" key="5">
    <source>
        <dbReference type="ARBA" id="ARBA00018097"/>
    </source>
</evidence>
<evidence type="ECO:0000256" key="15">
    <source>
        <dbReference type="ARBA" id="ARBA00043832"/>
    </source>
</evidence>
<evidence type="ECO:0000256" key="10">
    <source>
        <dbReference type="ARBA" id="ARBA00023180"/>
    </source>
</evidence>
<dbReference type="GO" id="GO:0005886">
    <property type="term" value="C:plasma membrane"/>
    <property type="evidence" value="ECO:0007669"/>
    <property type="project" value="UniProtKB-SubCell"/>
</dbReference>
<comment type="catalytic activity">
    <reaction evidence="14">
        <text>1D-myo-inositol hexakisphosphate + H2O = 1D-myo-inositol 1,2,4,5,6-pentakisphosphate + phosphate</text>
        <dbReference type="Rhea" id="RHEA:16989"/>
        <dbReference type="ChEBI" id="CHEBI:15377"/>
        <dbReference type="ChEBI" id="CHEBI:43474"/>
        <dbReference type="ChEBI" id="CHEBI:57798"/>
        <dbReference type="ChEBI" id="CHEBI:58130"/>
        <dbReference type="EC" id="3.1.3.62"/>
    </reaction>
    <physiologicalReaction direction="left-to-right" evidence="14">
        <dbReference type="Rhea" id="RHEA:16990"/>
    </physiologicalReaction>
</comment>
<comment type="catalytic activity">
    <reaction evidence="13">
        <text>1D-myo-inositol 1,2,4,5,6-pentakisphosphate + H2O = 1D-myo-inositol 1,2,5,6-tetrakisphosphate + phosphate</text>
        <dbReference type="Rhea" id="RHEA:77115"/>
        <dbReference type="ChEBI" id="CHEBI:15377"/>
        <dbReference type="ChEBI" id="CHEBI:43474"/>
        <dbReference type="ChEBI" id="CHEBI:57798"/>
        <dbReference type="ChEBI" id="CHEBI:195535"/>
        <dbReference type="EC" id="3.1.3.62"/>
    </reaction>
    <physiologicalReaction direction="left-to-right" evidence="13">
        <dbReference type="Rhea" id="RHEA:77116"/>
    </physiologicalReaction>
</comment>
<comment type="similarity">
    <text evidence="2">Belongs to the histidine acid phosphatase family. MINPP1 subfamily.</text>
</comment>
<dbReference type="Gene3D" id="3.40.50.1240">
    <property type="entry name" value="Phosphoglycerate mutase-like"/>
    <property type="match status" value="1"/>
</dbReference>
<organism evidence="17 18">
    <name type="scientific">Funneliformis mosseae</name>
    <name type="common">Endomycorrhizal fungus</name>
    <name type="synonym">Glomus mosseae</name>
    <dbReference type="NCBI Taxonomy" id="27381"/>
    <lineage>
        <taxon>Eukaryota</taxon>
        <taxon>Fungi</taxon>
        <taxon>Fungi incertae sedis</taxon>
        <taxon>Mucoromycota</taxon>
        <taxon>Glomeromycotina</taxon>
        <taxon>Glomeromycetes</taxon>
        <taxon>Glomerales</taxon>
        <taxon>Glomeraceae</taxon>
        <taxon>Funneliformis</taxon>
    </lineage>
</organism>
<keyword evidence="6" id="KW-1003">Cell membrane</keyword>
<dbReference type="AlphaFoldDB" id="A0A9N9CHU8"/>
<comment type="catalytic activity">
    <reaction evidence="15">
        <text>(2R)-2,3-bisphosphoglycerate + H2O = (2R)-2-phosphoglycerate + phosphate</text>
        <dbReference type="Rhea" id="RHEA:27381"/>
        <dbReference type="ChEBI" id="CHEBI:15377"/>
        <dbReference type="ChEBI" id="CHEBI:43474"/>
        <dbReference type="ChEBI" id="CHEBI:58248"/>
        <dbReference type="ChEBI" id="CHEBI:58289"/>
        <dbReference type="EC" id="3.1.3.80"/>
    </reaction>
    <physiologicalReaction direction="left-to-right" evidence="15">
        <dbReference type="Rhea" id="RHEA:27382"/>
    </physiologicalReaction>
</comment>
<dbReference type="InterPro" id="IPR000560">
    <property type="entry name" value="His_Pase_clade-2"/>
</dbReference>
<dbReference type="Proteomes" id="UP000789375">
    <property type="component" value="Unassembled WGS sequence"/>
</dbReference>
<keyword evidence="10" id="KW-0325">Glycoprotein</keyword>
<dbReference type="GO" id="GO:0052745">
    <property type="term" value="F:inositol phosphate phosphatase activity"/>
    <property type="evidence" value="ECO:0007669"/>
    <property type="project" value="TreeGrafter"/>
</dbReference>
<dbReference type="InterPro" id="IPR016274">
    <property type="entry name" value="Histidine_acid_Pase_euk"/>
</dbReference>
<comment type="subcellular location">
    <subcellularLocation>
        <location evidence="1">Cell membrane</location>
    </subcellularLocation>
</comment>
<evidence type="ECO:0000256" key="13">
    <source>
        <dbReference type="ARBA" id="ARBA00043671"/>
    </source>
</evidence>
<sequence>MTFSYLVLYSASLFALFISYNPILCKRYKYTPDELINGHLFYLEPAKTAFALDIKPISYPDKCELVQLHLNTRHGSRYPEPTDIVNYEKLEKIFANVHIAKEWYKNPFPAWKAFKLIKRGELEPYYDGIQSRKRYAKFWKGVEYDPDVIKFQSTDTSRTGASAMAFAEGLFNGKGPLDTCKSQPVYISSLPGYLDYVLQPQVACPRWYLSILNNTDYLEQAYIYGNKTLAPIAERISKEYNLNPSLDPHLMPYVFTYCEFWLVHFNRTDTWCSLLSPKDLLLLRYHWDIYHYHVLQYGHPFNKRMGCVYLTQLVTGVDNFLNGKSYMIADIKNSHSYSLLALFTSLGVFKEKYPLTADLPYEKIKEVKFTDLASIPWSSTVYFEIYTCQKNEVLIRMVLNFKPMLIPGCGGEYCKWEKFKEVIGDQIGCDLQKECALP</sequence>
<keyword evidence="16" id="KW-1015">Disulfide bond</keyword>
<dbReference type="PIRSF" id="PIRSF000894">
    <property type="entry name" value="Acid_phosphatase"/>
    <property type="match status" value="1"/>
</dbReference>
<comment type="caution">
    <text evidence="17">The sequence shown here is derived from an EMBL/GenBank/DDBJ whole genome shotgun (WGS) entry which is preliminary data.</text>
</comment>
<evidence type="ECO:0000256" key="16">
    <source>
        <dbReference type="PIRSR" id="PIRSR000894-2"/>
    </source>
</evidence>
<feature type="disulfide bond" evidence="16">
    <location>
        <begin position="63"/>
        <end position="388"/>
    </location>
</feature>
<evidence type="ECO:0000256" key="2">
    <source>
        <dbReference type="ARBA" id="ARBA00008422"/>
    </source>
</evidence>
<dbReference type="EC" id="3.1.3.62" evidence="4"/>
<dbReference type="EMBL" id="CAJVPP010002499">
    <property type="protein sequence ID" value="CAG8602170.1"/>
    <property type="molecule type" value="Genomic_DNA"/>
</dbReference>
<evidence type="ECO:0000256" key="8">
    <source>
        <dbReference type="ARBA" id="ARBA00022801"/>
    </source>
</evidence>
<evidence type="ECO:0000256" key="12">
    <source>
        <dbReference type="ARBA" id="ARBA00043668"/>
    </source>
</evidence>
<protein>
    <recommendedName>
        <fullName evidence="5">Multiple inositol polyphosphate phosphatase 1</fullName>
        <ecNumber evidence="4">3.1.3.62</ecNumber>
        <ecNumber evidence="3">3.1.3.80</ecNumber>
    </recommendedName>
    <alternativeName>
        <fullName evidence="11">2,3-bisphosphoglycerate 3-phosphatase</fullName>
    </alternativeName>
</protein>
<gene>
    <name evidence="17" type="ORF">FMOSSE_LOCUS9008</name>
</gene>
<dbReference type="CDD" id="cd07061">
    <property type="entry name" value="HP_HAP_like"/>
    <property type="match status" value="1"/>
</dbReference>
<dbReference type="GO" id="GO:0003993">
    <property type="term" value="F:acid phosphatase activity"/>
    <property type="evidence" value="ECO:0007669"/>
    <property type="project" value="TreeGrafter"/>
</dbReference>
<evidence type="ECO:0000256" key="9">
    <source>
        <dbReference type="ARBA" id="ARBA00023136"/>
    </source>
</evidence>
<keyword evidence="7" id="KW-0732">Signal</keyword>
<dbReference type="GO" id="GO:0034417">
    <property type="term" value="F:bisphosphoglycerate 3-phosphatase activity"/>
    <property type="evidence" value="ECO:0007669"/>
    <property type="project" value="UniProtKB-EC"/>
</dbReference>